<evidence type="ECO:0000256" key="1">
    <source>
        <dbReference type="ARBA" id="ARBA00000085"/>
    </source>
</evidence>
<dbReference type="InterPro" id="IPR050736">
    <property type="entry name" value="Sensor_HK_Regulatory"/>
</dbReference>
<keyword evidence="6" id="KW-0902">Two-component regulatory system</keyword>
<dbReference type="GO" id="GO:0000155">
    <property type="term" value="F:phosphorelay sensor kinase activity"/>
    <property type="evidence" value="ECO:0007669"/>
    <property type="project" value="InterPro"/>
</dbReference>
<dbReference type="PRINTS" id="PR00344">
    <property type="entry name" value="BCTRLSENSOR"/>
</dbReference>
<dbReference type="InterPro" id="IPR036097">
    <property type="entry name" value="HisK_dim/P_sf"/>
</dbReference>
<dbReference type="SUPFAM" id="SSF55874">
    <property type="entry name" value="ATPase domain of HSP90 chaperone/DNA topoisomerase II/histidine kinase"/>
    <property type="match status" value="1"/>
</dbReference>
<evidence type="ECO:0000256" key="5">
    <source>
        <dbReference type="ARBA" id="ARBA00022777"/>
    </source>
</evidence>
<keyword evidence="4" id="KW-0808">Transferase</keyword>
<comment type="caution">
    <text evidence="8">The sequence shown here is derived from an EMBL/GenBank/DDBJ whole genome shotgun (WGS) entry which is preliminary data.</text>
</comment>
<name>A0A830F958_9EURY</name>
<comment type="catalytic activity">
    <reaction evidence="1">
        <text>ATP + protein L-histidine = ADP + protein N-phospho-L-histidine.</text>
        <dbReference type="EC" id="2.7.13.3"/>
    </reaction>
</comment>
<evidence type="ECO:0000256" key="2">
    <source>
        <dbReference type="ARBA" id="ARBA00012438"/>
    </source>
</evidence>
<sequence length="388" mass="41813">MEDATRVRRLEALHRTTRELMEAETYREVATVSVRAASTVLGLDANAIHLYEDGEGLVPVASTPHVEELVGDLPTFTEGNGIAWRVYASGEPTVVEDVRHDPDVYNPDTPIRSEMFLPLGEHGILVAGSATTSAFDDEDQSLAQVLATNVEAALRQVDRKRELIRKNERLERFASVVSPDLRSPLTTARGYLDLAREDGDAEHFDRVEGALDRIESIVFDLLDLARAGDAIEETEPVALAAVAEDAWRAVEGAGVGSLELDEDLGRVSADASRLQQLLENLFRNALEHGVPAAHSHSRGSPDGRGDGAVTVRVETTPEGFAVADDGVGIPEDDRELVFNSGYSTRDDGTGYGLAIVEEIADAHGWNVAVTDSESGGARFEFTGVETAA</sequence>
<dbReference type="Proteomes" id="UP000607197">
    <property type="component" value="Unassembled WGS sequence"/>
</dbReference>
<dbReference type="PANTHER" id="PTHR43711:SF1">
    <property type="entry name" value="HISTIDINE KINASE 1"/>
    <property type="match status" value="1"/>
</dbReference>
<dbReference type="SMART" id="SM00065">
    <property type="entry name" value="GAF"/>
    <property type="match status" value="1"/>
</dbReference>
<keyword evidence="3" id="KW-0597">Phosphoprotein</keyword>
<dbReference type="Pfam" id="PF00512">
    <property type="entry name" value="HisKA"/>
    <property type="match status" value="1"/>
</dbReference>
<evidence type="ECO:0000259" key="7">
    <source>
        <dbReference type="PROSITE" id="PS50109"/>
    </source>
</evidence>
<reference evidence="8" key="2">
    <citation type="submission" date="2020-09" db="EMBL/GenBank/DDBJ databases">
        <authorList>
            <person name="Sun Q."/>
            <person name="Ohkuma M."/>
        </authorList>
    </citation>
    <scope>NUCLEOTIDE SEQUENCE</scope>
    <source>
        <strain evidence="8">JCM 19596</strain>
    </source>
</reference>
<dbReference type="Gene3D" id="1.10.287.130">
    <property type="match status" value="1"/>
</dbReference>
<evidence type="ECO:0000256" key="3">
    <source>
        <dbReference type="ARBA" id="ARBA00022553"/>
    </source>
</evidence>
<dbReference type="CDD" id="cd00075">
    <property type="entry name" value="HATPase"/>
    <property type="match status" value="1"/>
</dbReference>
<dbReference type="SUPFAM" id="SSF47384">
    <property type="entry name" value="Homodimeric domain of signal transducing histidine kinase"/>
    <property type="match status" value="1"/>
</dbReference>
<dbReference type="AlphaFoldDB" id="A0A830F958"/>
<keyword evidence="9" id="KW-1185">Reference proteome</keyword>
<dbReference type="InterPro" id="IPR003661">
    <property type="entry name" value="HisK_dim/P_dom"/>
</dbReference>
<evidence type="ECO:0000313" key="8">
    <source>
        <dbReference type="EMBL" id="GGL66822.1"/>
    </source>
</evidence>
<evidence type="ECO:0000256" key="4">
    <source>
        <dbReference type="ARBA" id="ARBA00022679"/>
    </source>
</evidence>
<dbReference type="EMBL" id="BMPG01000003">
    <property type="protein sequence ID" value="GGL66822.1"/>
    <property type="molecule type" value="Genomic_DNA"/>
</dbReference>
<organism evidence="8 9">
    <name type="scientific">Halocalculus aciditolerans</name>
    <dbReference type="NCBI Taxonomy" id="1383812"/>
    <lineage>
        <taxon>Archaea</taxon>
        <taxon>Methanobacteriati</taxon>
        <taxon>Methanobacteriota</taxon>
        <taxon>Stenosarchaea group</taxon>
        <taxon>Halobacteria</taxon>
        <taxon>Halobacteriales</taxon>
        <taxon>Halobacteriaceae</taxon>
        <taxon>Halocalculus</taxon>
    </lineage>
</organism>
<dbReference type="EC" id="2.7.13.3" evidence="2"/>
<dbReference type="RefSeq" id="WP_188979594.1">
    <property type="nucleotide sequence ID" value="NZ_BMPG01000003.1"/>
</dbReference>
<dbReference type="PROSITE" id="PS50109">
    <property type="entry name" value="HIS_KIN"/>
    <property type="match status" value="1"/>
</dbReference>
<dbReference type="Pfam" id="PF02518">
    <property type="entry name" value="HATPase_c"/>
    <property type="match status" value="1"/>
</dbReference>
<proteinExistence type="predicted"/>
<evidence type="ECO:0000313" key="9">
    <source>
        <dbReference type="Proteomes" id="UP000607197"/>
    </source>
</evidence>
<dbReference type="Gene3D" id="3.30.450.40">
    <property type="match status" value="1"/>
</dbReference>
<dbReference type="Pfam" id="PF13185">
    <property type="entry name" value="GAF_2"/>
    <property type="match status" value="1"/>
</dbReference>
<dbReference type="OrthoDB" id="8127at2157"/>
<dbReference type="InterPro" id="IPR003018">
    <property type="entry name" value="GAF"/>
</dbReference>
<accession>A0A830F958</accession>
<reference evidence="8" key="1">
    <citation type="journal article" date="2014" name="Int. J. Syst. Evol. Microbiol.">
        <title>Complete genome sequence of Corynebacterium casei LMG S-19264T (=DSM 44701T), isolated from a smear-ripened cheese.</title>
        <authorList>
            <consortium name="US DOE Joint Genome Institute (JGI-PGF)"/>
            <person name="Walter F."/>
            <person name="Albersmeier A."/>
            <person name="Kalinowski J."/>
            <person name="Ruckert C."/>
        </authorList>
    </citation>
    <scope>NUCLEOTIDE SEQUENCE</scope>
    <source>
        <strain evidence="8">JCM 19596</strain>
    </source>
</reference>
<dbReference type="InterPro" id="IPR036890">
    <property type="entry name" value="HATPase_C_sf"/>
</dbReference>
<dbReference type="CDD" id="cd00082">
    <property type="entry name" value="HisKA"/>
    <property type="match status" value="1"/>
</dbReference>
<dbReference type="InterPro" id="IPR003594">
    <property type="entry name" value="HATPase_dom"/>
</dbReference>
<dbReference type="InterPro" id="IPR005467">
    <property type="entry name" value="His_kinase_dom"/>
</dbReference>
<dbReference type="SMART" id="SM00388">
    <property type="entry name" value="HisKA"/>
    <property type="match status" value="1"/>
</dbReference>
<dbReference type="SUPFAM" id="SSF55781">
    <property type="entry name" value="GAF domain-like"/>
    <property type="match status" value="1"/>
</dbReference>
<keyword evidence="5" id="KW-0418">Kinase</keyword>
<dbReference type="InterPro" id="IPR004358">
    <property type="entry name" value="Sig_transdc_His_kin-like_C"/>
</dbReference>
<protein>
    <recommendedName>
        <fullName evidence="2">histidine kinase</fullName>
        <ecNumber evidence="2">2.7.13.3</ecNumber>
    </recommendedName>
</protein>
<dbReference type="Gene3D" id="3.30.565.10">
    <property type="entry name" value="Histidine kinase-like ATPase, C-terminal domain"/>
    <property type="match status" value="1"/>
</dbReference>
<feature type="domain" description="Histidine kinase" evidence="7">
    <location>
        <begin position="176"/>
        <end position="382"/>
    </location>
</feature>
<evidence type="ECO:0000256" key="6">
    <source>
        <dbReference type="ARBA" id="ARBA00023012"/>
    </source>
</evidence>
<gene>
    <name evidence="8" type="ORF">GCM10009039_26020</name>
</gene>
<dbReference type="PANTHER" id="PTHR43711">
    <property type="entry name" value="TWO-COMPONENT HISTIDINE KINASE"/>
    <property type="match status" value="1"/>
</dbReference>
<dbReference type="InterPro" id="IPR029016">
    <property type="entry name" value="GAF-like_dom_sf"/>
</dbReference>
<dbReference type="SMART" id="SM00387">
    <property type="entry name" value="HATPase_c"/>
    <property type="match status" value="1"/>
</dbReference>